<feature type="compositionally biased region" description="Polar residues" evidence="2">
    <location>
        <begin position="118"/>
        <end position="153"/>
    </location>
</feature>
<feature type="region of interest" description="Disordered" evidence="2">
    <location>
        <begin position="118"/>
        <end position="173"/>
    </location>
</feature>
<feature type="region of interest" description="Disordered" evidence="2">
    <location>
        <begin position="192"/>
        <end position="215"/>
    </location>
</feature>
<dbReference type="Proteomes" id="UP000695022">
    <property type="component" value="Unplaced"/>
</dbReference>
<feature type="compositionally biased region" description="Pro residues" evidence="2">
    <location>
        <begin position="461"/>
        <end position="471"/>
    </location>
</feature>
<dbReference type="SMART" id="SM00513">
    <property type="entry name" value="SAP"/>
    <property type="match status" value="1"/>
</dbReference>
<dbReference type="RefSeq" id="XP_014669581.1">
    <property type="nucleotide sequence ID" value="XM_014814095.1"/>
</dbReference>
<dbReference type="PANTHER" id="PTHR22793:SF12">
    <property type="entry name" value="MYOCARDIN-RELATED TRANSCRIPTION FACTOR, ISOFORM H"/>
    <property type="match status" value="1"/>
</dbReference>
<feature type="compositionally biased region" description="Polar residues" evidence="2">
    <location>
        <begin position="435"/>
        <end position="454"/>
    </location>
</feature>
<organism evidence="4 5">
    <name type="scientific">Priapulus caudatus</name>
    <name type="common">Priapulid worm</name>
    <dbReference type="NCBI Taxonomy" id="37621"/>
    <lineage>
        <taxon>Eukaryota</taxon>
        <taxon>Metazoa</taxon>
        <taxon>Ecdysozoa</taxon>
        <taxon>Scalidophora</taxon>
        <taxon>Priapulida</taxon>
        <taxon>Priapulimorpha</taxon>
        <taxon>Priapulimorphida</taxon>
        <taxon>Priapulidae</taxon>
        <taxon>Priapulus</taxon>
    </lineage>
</organism>
<evidence type="ECO:0000313" key="4">
    <source>
        <dbReference type="Proteomes" id="UP000695022"/>
    </source>
</evidence>
<dbReference type="PANTHER" id="PTHR22793">
    <property type="entry name" value="MYOCARDIN-RELATED TRANSCRIPTION FACTOR-RELATED"/>
    <property type="match status" value="1"/>
</dbReference>
<name>A0ABM1EBL0_PRICU</name>
<dbReference type="GeneID" id="106810662"/>
<dbReference type="InterPro" id="IPR003034">
    <property type="entry name" value="SAP_dom"/>
</dbReference>
<reference evidence="5" key="1">
    <citation type="submission" date="2025-08" db="UniProtKB">
        <authorList>
            <consortium name="RefSeq"/>
        </authorList>
    </citation>
    <scope>IDENTIFICATION</scope>
</reference>
<dbReference type="InterPro" id="IPR036361">
    <property type="entry name" value="SAP_dom_sf"/>
</dbReference>
<feature type="compositionally biased region" description="Low complexity" evidence="2">
    <location>
        <begin position="156"/>
        <end position="173"/>
    </location>
</feature>
<evidence type="ECO:0000256" key="1">
    <source>
        <dbReference type="SAM" id="Coils"/>
    </source>
</evidence>
<dbReference type="InterPro" id="IPR043451">
    <property type="entry name" value="Myocardin-like"/>
</dbReference>
<accession>A0ABM1EBL0</accession>
<feature type="domain" description="SAP" evidence="3">
    <location>
        <begin position="9"/>
        <end position="43"/>
    </location>
</feature>
<proteinExistence type="predicted"/>
<evidence type="ECO:0000256" key="2">
    <source>
        <dbReference type="SAM" id="MobiDB-lite"/>
    </source>
</evidence>
<sequence>MRDLSQVNLEDLKVAELKLELKKRNLPVSGPKPHLIERLKPYADVTTAPVGKSLPTSQGFSLQQMQGITFKLHQMPNNTLPVSTMQQVATATNNSQFSVANEDSNSLMVIATPPTSPSNDLLYSSGGPMSTNPNSPDNSMIDSQPASNKSSCGALSPSAPSLQSPQDSSPPQVSIAQTPLYISIQPSPAMSVTQVVSPPAGQNGKSLPKLQPRPPSVVPMDIDMAASNGDIAANTRMLQVISDPGIACEKTVEIKVVPGPLPLGGATVIANEGLLQQQQRKIEELERELKRSQVALRAQQIAVLRAQQSGAGATGRGGGGGAARDGGLLMQNLQMKQHLLSQQQQQLQELRTTRQQIHLVAPSGQQVAPPSQAPVMWPQRVVLTATSAGEPMLVPAVTTTTTRLDNKAALVSALNGVGHQRSLSLPLPLGGTPVNSISVGMPTQTTTGTVSASDEQTDTPTQPPPTQPPPNYGDAAKQFLKNKRRPYNDQHAHTVAAVA</sequence>
<dbReference type="Pfam" id="PF02037">
    <property type="entry name" value="SAP"/>
    <property type="match status" value="1"/>
</dbReference>
<feature type="coiled-coil region" evidence="1">
    <location>
        <begin position="268"/>
        <end position="302"/>
    </location>
</feature>
<feature type="region of interest" description="Disordered" evidence="2">
    <location>
        <begin position="435"/>
        <end position="499"/>
    </location>
</feature>
<dbReference type="SUPFAM" id="SSF68906">
    <property type="entry name" value="SAP domain"/>
    <property type="match status" value="1"/>
</dbReference>
<evidence type="ECO:0000259" key="3">
    <source>
        <dbReference type="PROSITE" id="PS50800"/>
    </source>
</evidence>
<keyword evidence="4" id="KW-1185">Reference proteome</keyword>
<dbReference type="PROSITE" id="PS50800">
    <property type="entry name" value="SAP"/>
    <property type="match status" value="1"/>
</dbReference>
<gene>
    <name evidence="5" type="primary">LOC106810662</name>
</gene>
<evidence type="ECO:0000313" key="5">
    <source>
        <dbReference type="RefSeq" id="XP_014669581.1"/>
    </source>
</evidence>
<keyword evidence="1" id="KW-0175">Coiled coil</keyword>
<protein>
    <submittedName>
        <fullName evidence="5">MKL/myocardin-like protein 2</fullName>
    </submittedName>
</protein>
<dbReference type="Gene3D" id="1.10.720.30">
    <property type="entry name" value="SAP domain"/>
    <property type="match status" value="1"/>
</dbReference>